<dbReference type="InterPro" id="IPR004398">
    <property type="entry name" value="RNA_MeTrfase_RsmD"/>
</dbReference>
<dbReference type="PANTHER" id="PTHR43542">
    <property type="entry name" value="METHYLTRANSFERASE"/>
    <property type="match status" value="1"/>
</dbReference>
<evidence type="ECO:0000256" key="3">
    <source>
        <dbReference type="SAM" id="MobiDB-lite"/>
    </source>
</evidence>
<protein>
    <submittedName>
        <fullName evidence="4">16S rRNA (Guanine(966)-N(2))-methyltransferase RsmD</fullName>
        <ecNumber evidence="4">2.1.1.171</ecNumber>
    </submittedName>
</protein>
<dbReference type="AlphaFoldDB" id="A0A7C3CT94"/>
<dbReference type="Gene3D" id="3.40.50.150">
    <property type="entry name" value="Vaccinia Virus protein VP39"/>
    <property type="match status" value="1"/>
</dbReference>
<reference evidence="4" key="1">
    <citation type="journal article" date="2020" name="mSystems">
        <title>Genome- and Community-Level Interaction Insights into Carbon Utilization and Element Cycling Functions of Hydrothermarchaeota in Hydrothermal Sediment.</title>
        <authorList>
            <person name="Zhou Z."/>
            <person name="Liu Y."/>
            <person name="Xu W."/>
            <person name="Pan J."/>
            <person name="Luo Z.H."/>
            <person name="Li M."/>
        </authorList>
    </citation>
    <scope>NUCLEOTIDE SEQUENCE [LARGE SCALE GENOMIC DNA]</scope>
    <source>
        <strain evidence="4">HyVt-483</strain>
    </source>
</reference>
<dbReference type="GO" id="GO:0052913">
    <property type="term" value="F:16S rRNA (guanine(966)-N(2))-methyltransferase activity"/>
    <property type="evidence" value="ECO:0007669"/>
    <property type="project" value="UniProtKB-EC"/>
</dbReference>
<dbReference type="EMBL" id="DRMH01000071">
    <property type="protein sequence ID" value="HFC97853.1"/>
    <property type="molecule type" value="Genomic_DNA"/>
</dbReference>
<dbReference type="CDD" id="cd02440">
    <property type="entry name" value="AdoMet_MTases"/>
    <property type="match status" value="1"/>
</dbReference>
<dbReference type="PANTHER" id="PTHR43542:SF1">
    <property type="entry name" value="METHYLTRANSFERASE"/>
    <property type="match status" value="1"/>
</dbReference>
<feature type="region of interest" description="Disordered" evidence="3">
    <location>
        <begin position="1"/>
        <end position="22"/>
    </location>
</feature>
<gene>
    <name evidence="4" type="primary">rsmD</name>
    <name evidence="4" type="ORF">ENJ40_05280</name>
</gene>
<proteinExistence type="predicted"/>
<dbReference type="InterPro" id="IPR029063">
    <property type="entry name" value="SAM-dependent_MTases_sf"/>
</dbReference>
<keyword evidence="2 4" id="KW-0808">Transferase</keyword>
<dbReference type="EC" id="2.1.1.171" evidence="4"/>
<dbReference type="SUPFAM" id="SSF53335">
    <property type="entry name" value="S-adenosyl-L-methionine-dependent methyltransferases"/>
    <property type="match status" value="1"/>
</dbReference>
<evidence type="ECO:0000256" key="1">
    <source>
        <dbReference type="ARBA" id="ARBA00022603"/>
    </source>
</evidence>
<keyword evidence="1 4" id="KW-0489">Methyltransferase</keyword>
<dbReference type="Proteomes" id="UP000886043">
    <property type="component" value="Unassembled WGS sequence"/>
</dbReference>
<accession>A0A7C3CT94</accession>
<dbReference type="PIRSF" id="PIRSF004553">
    <property type="entry name" value="CHP00095"/>
    <property type="match status" value="1"/>
</dbReference>
<dbReference type="NCBIfam" id="TIGR00095">
    <property type="entry name" value="16S rRNA (guanine(966)-N(2))-methyltransferase RsmD"/>
    <property type="match status" value="1"/>
</dbReference>
<comment type="caution">
    <text evidence="4">The sequence shown here is derived from an EMBL/GenBank/DDBJ whole genome shotgun (WGS) entry which is preliminary data.</text>
</comment>
<dbReference type="Pfam" id="PF03602">
    <property type="entry name" value="Cons_hypoth95"/>
    <property type="match status" value="1"/>
</dbReference>
<evidence type="ECO:0000313" key="4">
    <source>
        <dbReference type="EMBL" id="HFC97853.1"/>
    </source>
</evidence>
<evidence type="ECO:0000256" key="2">
    <source>
        <dbReference type="ARBA" id="ARBA00022679"/>
    </source>
</evidence>
<sequence length="181" mass="20258">MRITGGSLKGFRLSTPRGRGTRPMTERVRKALFDILSERVHQARVLDLFSGSGALGLEALSRGAREVIFVEADPRVCEVIRRNLSRCSLEGKARVIRGVLPRALSRVPPGPYDLIFLTPPYRTGLAAKVLRALSEAWLSPEGILVVEEAREEEVVPPSGLRERDRRVYGQTVLYFYGRSRD</sequence>
<name>A0A7C3CT94_9BACT</name>
<organism evidence="4">
    <name type="scientific">Thermosulfurimonas dismutans</name>
    <dbReference type="NCBI Taxonomy" id="999894"/>
    <lineage>
        <taxon>Bacteria</taxon>
        <taxon>Pseudomonadati</taxon>
        <taxon>Thermodesulfobacteriota</taxon>
        <taxon>Thermodesulfobacteria</taxon>
        <taxon>Thermodesulfobacteriales</taxon>
        <taxon>Thermodesulfobacteriaceae</taxon>
        <taxon>Thermosulfurimonas</taxon>
    </lineage>
</organism>